<evidence type="ECO:0000256" key="10">
    <source>
        <dbReference type="ARBA" id="ARBA00023136"/>
    </source>
</evidence>
<protein>
    <submittedName>
        <fullName evidence="13">Uncharacterized protein</fullName>
    </submittedName>
</protein>
<evidence type="ECO:0000256" key="7">
    <source>
        <dbReference type="ARBA" id="ARBA00022958"/>
    </source>
</evidence>
<organism evidence="13 14">
    <name type="scientific">Coemansia reversa (strain ATCC 12441 / NRRL 1564)</name>
    <dbReference type="NCBI Taxonomy" id="763665"/>
    <lineage>
        <taxon>Eukaryota</taxon>
        <taxon>Fungi</taxon>
        <taxon>Fungi incertae sedis</taxon>
        <taxon>Zoopagomycota</taxon>
        <taxon>Kickxellomycotina</taxon>
        <taxon>Kickxellomycetes</taxon>
        <taxon>Kickxellales</taxon>
        <taxon>Kickxellaceae</taxon>
        <taxon>Coemansia</taxon>
    </lineage>
</organism>
<keyword evidence="10" id="KW-0472">Membrane</keyword>
<sequence>MAAMESSPPMDKASESVLGGFGAVQQLASACPAALRAHWVGGADGASIIPIGIFATLHALRVAYEVRKGVQAAGRQPLLQELFMMLTFSFGGAILTGLMLGRVQPWLENNTTVPVYATAYLLMARMPGDAVYRLLRRLSPVSDVFLASVDGLVRGYGVTTAGVDLVRSMRGHPVSDSLVAWVLVGTVLGSGGGLIDDVLQISRPRWNFRTPSVFTAISLDVKLSFAATVGYILSTHAWSFAERAPAFPLSPLLDRVLALVPHLSDQEAQLISGLLCSAVLGTTAHAQAARYAAAERAAAVTARRKKFDGHEHPDSDNLPASSDDVDSASD</sequence>
<evidence type="ECO:0000313" key="13">
    <source>
        <dbReference type="EMBL" id="PIA17521.1"/>
    </source>
</evidence>
<dbReference type="PANTHER" id="PTHR12454">
    <property type="entry name" value="TRIMERIC INTRACELLULAR CATION CHANNEL"/>
    <property type="match status" value="1"/>
</dbReference>
<keyword evidence="6" id="KW-0631">Potassium channel</keyword>
<evidence type="ECO:0000256" key="8">
    <source>
        <dbReference type="ARBA" id="ARBA00022989"/>
    </source>
</evidence>
<dbReference type="OrthoDB" id="206005at2759"/>
<proteinExistence type="inferred from homology"/>
<keyword evidence="14" id="KW-1185">Reference proteome</keyword>
<dbReference type="GO" id="GO:0042802">
    <property type="term" value="F:identical protein binding"/>
    <property type="evidence" value="ECO:0007669"/>
    <property type="project" value="InterPro"/>
</dbReference>
<evidence type="ECO:0000256" key="11">
    <source>
        <dbReference type="ARBA" id="ARBA00023303"/>
    </source>
</evidence>
<keyword evidence="5" id="KW-0812">Transmembrane</keyword>
<dbReference type="InterPro" id="IPR007866">
    <property type="entry name" value="TRIC_channel"/>
</dbReference>
<dbReference type="Pfam" id="PF05197">
    <property type="entry name" value="TRIC"/>
    <property type="match status" value="1"/>
</dbReference>
<evidence type="ECO:0000256" key="2">
    <source>
        <dbReference type="ARBA" id="ARBA00005766"/>
    </source>
</evidence>
<evidence type="ECO:0000256" key="6">
    <source>
        <dbReference type="ARBA" id="ARBA00022826"/>
    </source>
</evidence>
<keyword evidence="11" id="KW-0407">Ion channel</keyword>
<dbReference type="GO" id="GO:0012505">
    <property type="term" value="C:endomembrane system"/>
    <property type="evidence" value="ECO:0007669"/>
    <property type="project" value="UniProtKB-SubCell"/>
</dbReference>
<feature type="region of interest" description="Disordered" evidence="12">
    <location>
        <begin position="302"/>
        <end position="330"/>
    </location>
</feature>
<keyword evidence="8" id="KW-1133">Transmembrane helix</keyword>
<name>A0A2G5BEU5_COERN</name>
<keyword evidence="3" id="KW-0813">Transport</keyword>
<evidence type="ECO:0000313" key="14">
    <source>
        <dbReference type="Proteomes" id="UP000242474"/>
    </source>
</evidence>
<keyword evidence="9" id="KW-0406">Ion transport</keyword>
<dbReference type="Proteomes" id="UP000242474">
    <property type="component" value="Unassembled WGS sequence"/>
</dbReference>
<evidence type="ECO:0000256" key="4">
    <source>
        <dbReference type="ARBA" id="ARBA00022538"/>
    </source>
</evidence>
<dbReference type="GO" id="GO:0016020">
    <property type="term" value="C:membrane"/>
    <property type="evidence" value="ECO:0007669"/>
    <property type="project" value="InterPro"/>
</dbReference>
<dbReference type="AlphaFoldDB" id="A0A2G5BEU5"/>
<dbReference type="PANTHER" id="PTHR12454:SF11">
    <property type="entry name" value="GH25683P"/>
    <property type="match status" value="1"/>
</dbReference>
<comment type="subcellular location">
    <subcellularLocation>
        <location evidence="1">Endomembrane system</location>
        <topology evidence="1">Multi-pass membrane protein</topology>
    </subcellularLocation>
</comment>
<dbReference type="GO" id="GO:0005267">
    <property type="term" value="F:potassium channel activity"/>
    <property type="evidence" value="ECO:0007669"/>
    <property type="project" value="UniProtKB-KW"/>
</dbReference>
<gene>
    <name evidence="13" type="ORF">COEREDRAFT_86134</name>
</gene>
<evidence type="ECO:0000256" key="3">
    <source>
        <dbReference type="ARBA" id="ARBA00022448"/>
    </source>
</evidence>
<evidence type="ECO:0000256" key="12">
    <source>
        <dbReference type="SAM" id="MobiDB-lite"/>
    </source>
</evidence>
<evidence type="ECO:0000256" key="5">
    <source>
        <dbReference type="ARBA" id="ARBA00022692"/>
    </source>
</evidence>
<reference evidence="13 14" key="1">
    <citation type="journal article" date="2015" name="Genome Biol. Evol.">
        <title>Phylogenomic analyses indicate that early fungi evolved digesting cell walls of algal ancestors of land plants.</title>
        <authorList>
            <person name="Chang Y."/>
            <person name="Wang S."/>
            <person name="Sekimoto S."/>
            <person name="Aerts A.L."/>
            <person name="Choi C."/>
            <person name="Clum A."/>
            <person name="LaButti K.M."/>
            <person name="Lindquist E.A."/>
            <person name="Yee Ngan C."/>
            <person name="Ohm R.A."/>
            <person name="Salamov A.A."/>
            <person name="Grigoriev I.V."/>
            <person name="Spatafora J.W."/>
            <person name="Berbee M.L."/>
        </authorList>
    </citation>
    <scope>NUCLEOTIDE SEQUENCE [LARGE SCALE GENOMIC DNA]</scope>
    <source>
        <strain evidence="13 14">NRRL 1564</strain>
    </source>
</reference>
<dbReference type="EMBL" id="KZ303494">
    <property type="protein sequence ID" value="PIA17521.1"/>
    <property type="molecule type" value="Genomic_DNA"/>
</dbReference>
<keyword evidence="7" id="KW-0630">Potassium</keyword>
<keyword evidence="4" id="KW-0633">Potassium transport</keyword>
<comment type="similarity">
    <text evidence="2">Belongs to the TMEM38 family.</text>
</comment>
<evidence type="ECO:0000256" key="1">
    <source>
        <dbReference type="ARBA" id="ARBA00004127"/>
    </source>
</evidence>
<evidence type="ECO:0000256" key="9">
    <source>
        <dbReference type="ARBA" id="ARBA00023065"/>
    </source>
</evidence>
<accession>A0A2G5BEU5</accession>